<gene>
    <name evidence="2" type="ordered locus">FRAAL0419</name>
</gene>
<dbReference type="GO" id="GO:0006950">
    <property type="term" value="P:response to stress"/>
    <property type="evidence" value="ECO:0007669"/>
    <property type="project" value="TreeGrafter"/>
</dbReference>
<dbReference type="InterPro" id="IPR039422">
    <property type="entry name" value="MarR/SlyA-like"/>
</dbReference>
<protein>
    <submittedName>
        <fullName evidence="2">HTH-type transcriptional regulator</fullName>
    </submittedName>
</protein>
<keyword evidence="3" id="KW-1185">Reference proteome</keyword>
<dbReference type="InterPro" id="IPR000835">
    <property type="entry name" value="HTH_MarR-typ"/>
</dbReference>
<dbReference type="GO" id="GO:0003700">
    <property type="term" value="F:DNA-binding transcription factor activity"/>
    <property type="evidence" value="ECO:0007669"/>
    <property type="project" value="InterPro"/>
</dbReference>
<dbReference type="SUPFAM" id="SSF46785">
    <property type="entry name" value="Winged helix' DNA-binding domain"/>
    <property type="match status" value="1"/>
</dbReference>
<accession>Q0RTK4</accession>
<dbReference type="PANTHER" id="PTHR33164">
    <property type="entry name" value="TRANSCRIPTIONAL REGULATOR, MARR FAMILY"/>
    <property type="match status" value="1"/>
</dbReference>
<reference evidence="2 3" key="1">
    <citation type="journal article" date="2007" name="Genome Res.">
        <title>Genome characteristics of facultatively symbiotic Frankia sp. strains reflect host range and host plant biogeography.</title>
        <authorList>
            <person name="Normand P."/>
            <person name="Lapierre P."/>
            <person name="Tisa L.S."/>
            <person name="Gogarten J.P."/>
            <person name="Alloisio N."/>
            <person name="Bagnarol E."/>
            <person name="Bassi C.A."/>
            <person name="Berry A.M."/>
            <person name="Bickhart D.M."/>
            <person name="Choisne N."/>
            <person name="Couloux A."/>
            <person name="Cournoyer B."/>
            <person name="Cruveiller S."/>
            <person name="Daubin V."/>
            <person name="Demange N."/>
            <person name="Francino M.P."/>
            <person name="Goltsman E."/>
            <person name="Huang Y."/>
            <person name="Kopp O.R."/>
            <person name="Labarre L."/>
            <person name="Lapidus A."/>
            <person name="Lavire C."/>
            <person name="Marechal J."/>
            <person name="Martinez M."/>
            <person name="Mastronunzio J.E."/>
            <person name="Mullin B.C."/>
            <person name="Niemann J."/>
            <person name="Pujic P."/>
            <person name="Rawnsley T."/>
            <person name="Rouy Z."/>
            <person name="Schenowitz C."/>
            <person name="Sellstedt A."/>
            <person name="Tavares F."/>
            <person name="Tomkins J.P."/>
            <person name="Vallenet D."/>
            <person name="Valverde C."/>
            <person name="Wall L.G."/>
            <person name="Wang Y."/>
            <person name="Medigue C."/>
            <person name="Benson D.R."/>
        </authorList>
    </citation>
    <scope>NUCLEOTIDE SEQUENCE [LARGE SCALE GENOMIC DNA]</scope>
    <source>
        <strain evidence="3">DSM 45986 / CECT 9034 / ACN14a</strain>
    </source>
</reference>
<dbReference type="PROSITE" id="PS50995">
    <property type="entry name" value="HTH_MARR_2"/>
    <property type="match status" value="1"/>
</dbReference>
<dbReference type="PANTHER" id="PTHR33164:SF43">
    <property type="entry name" value="HTH-TYPE TRANSCRIPTIONAL REPRESSOR YETL"/>
    <property type="match status" value="1"/>
</dbReference>
<dbReference type="HOGENOM" id="CLU_083287_4_2_11"/>
<dbReference type="InterPro" id="IPR036390">
    <property type="entry name" value="WH_DNA-bd_sf"/>
</dbReference>
<sequence>MRRVSTALAQQVDRALREFSLTHTQLGALAQLGLVDPGALSGATLGQRNGVTAQSMSTAIAGLLVRGLVDREPHPTHGRILQVRITPEGTDLLARAQAAVGRAEDRTLAFLDPEQQRQLRSVLRTMMRAMDLYLYFPDADDDRA</sequence>
<evidence type="ECO:0000313" key="2">
    <source>
        <dbReference type="EMBL" id="CAJ59094.1"/>
    </source>
</evidence>
<evidence type="ECO:0000313" key="3">
    <source>
        <dbReference type="Proteomes" id="UP000000657"/>
    </source>
</evidence>
<dbReference type="EMBL" id="CT573213">
    <property type="protein sequence ID" value="CAJ59094.1"/>
    <property type="molecule type" value="Genomic_DNA"/>
</dbReference>
<evidence type="ECO:0000259" key="1">
    <source>
        <dbReference type="PROSITE" id="PS50995"/>
    </source>
</evidence>
<proteinExistence type="predicted"/>
<dbReference type="AlphaFoldDB" id="Q0RTK4"/>
<dbReference type="Proteomes" id="UP000000657">
    <property type="component" value="Chromosome"/>
</dbReference>
<feature type="domain" description="HTH marR-type" evidence="1">
    <location>
        <begin position="1"/>
        <end position="128"/>
    </location>
</feature>
<dbReference type="InterPro" id="IPR036388">
    <property type="entry name" value="WH-like_DNA-bd_sf"/>
</dbReference>
<dbReference type="Gene3D" id="1.10.10.10">
    <property type="entry name" value="Winged helix-like DNA-binding domain superfamily/Winged helix DNA-binding domain"/>
    <property type="match status" value="1"/>
</dbReference>
<name>Q0RTK4_FRAAA</name>
<organism evidence="2 3">
    <name type="scientific">Frankia alni (strain DSM 45986 / CECT 9034 / ACN14a)</name>
    <dbReference type="NCBI Taxonomy" id="326424"/>
    <lineage>
        <taxon>Bacteria</taxon>
        <taxon>Bacillati</taxon>
        <taxon>Actinomycetota</taxon>
        <taxon>Actinomycetes</taxon>
        <taxon>Frankiales</taxon>
        <taxon>Frankiaceae</taxon>
        <taxon>Frankia</taxon>
    </lineage>
</organism>
<dbReference type="SMART" id="SM00347">
    <property type="entry name" value="HTH_MARR"/>
    <property type="match status" value="1"/>
</dbReference>
<dbReference type="eggNOG" id="COG1846">
    <property type="taxonomic scope" value="Bacteria"/>
</dbReference>
<dbReference type="Pfam" id="PF12802">
    <property type="entry name" value="MarR_2"/>
    <property type="match status" value="1"/>
</dbReference>
<dbReference type="KEGG" id="fal:FRAAL0419"/>